<evidence type="ECO:0000313" key="2">
    <source>
        <dbReference type="EMBL" id="MBL7629716.1"/>
    </source>
</evidence>
<evidence type="ECO:0000256" key="1">
    <source>
        <dbReference type="SAM" id="MobiDB-lite"/>
    </source>
</evidence>
<dbReference type="Proteomes" id="UP000604475">
    <property type="component" value="Unassembled WGS sequence"/>
</dbReference>
<comment type="caution">
    <text evidence="2">The sequence shown here is derived from an EMBL/GenBank/DDBJ whole genome shotgun (WGS) entry which is preliminary data.</text>
</comment>
<evidence type="ECO:0000313" key="3">
    <source>
        <dbReference type="Proteomes" id="UP000604475"/>
    </source>
</evidence>
<gene>
    <name evidence="2" type="ORF">I7412_21590</name>
</gene>
<feature type="region of interest" description="Disordered" evidence="1">
    <location>
        <begin position="36"/>
        <end position="65"/>
    </location>
</feature>
<organism evidence="2 3">
    <name type="scientific">Frankia nepalensis</name>
    <dbReference type="NCBI Taxonomy" id="1836974"/>
    <lineage>
        <taxon>Bacteria</taxon>
        <taxon>Bacillati</taxon>
        <taxon>Actinomycetota</taxon>
        <taxon>Actinomycetes</taxon>
        <taxon>Frankiales</taxon>
        <taxon>Frankiaceae</taxon>
        <taxon>Frankia</taxon>
    </lineage>
</organism>
<keyword evidence="3" id="KW-1185">Reference proteome</keyword>
<name>A0A937UT81_9ACTN</name>
<dbReference type="RefSeq" id="WP_202999085.1">
    <property type="nucleotide sequence ID" value="NZ_JADWYU010000143.1"/>
</dbReference>
<evidence type="ECO:0008006" key="4">
    <source>
        <dbReference type="Google" id="ProtNLM"/>
    </source>
</evidence>
<accession>A0A937UT81</accession>
<protein>
    <recommendedName>
        <fullName evidence="4">Transposase</fullName>
    </recommendedName>
</protein>
<sequence>MSLLNSLLRDFGDDDRDHLLGLIQKSINADLDAVASGAAPPRNNDIGSKTRRGRRTAAQVAITPA</sequence>
<dbReference type="EMBL" id="JAEACQ010000235">
    <property type="protein sequence ID" value="MBL7629716.1"/>
    <property type="molecule type" value="Genomic_DNA"/>
</dbReference>
<proteinExistence type="predicted"/>
<reference evidence="2" key="1">
    <citation type="submission" date="2020-12" db="EMBL/GenBank/DDBJ databases">
        <title>Genomic characterization of non-nitrogen-fixing Frankia strains.</title>
        <authorList>
            <person name="Carlos-Shanley C."/>
            <person name="Guerra T."/>
            <person name="Hahn D."/>
        </authorList>
    </citation>
    <scope>NUCLEOTIDE SEQUENCE</scope>
    <source>
        <strain evidence="2">CN6</strain>
    </source>
</reference>
<dbReference type="AlphaFoldDB" id="A0A937UT81"/>